<keyword evidence="2" id="KW-1185">Reference proteome</keyword>
<accession>A0ACC2KAB0</accession>
<dbReference type="EMBL" id="CM056812">
    <property type="protein sequence ID" value="KAJ8618045.1"/>
    <property type="molecule type" value="Genomic_DNA"/>
</dbReference>
<organism evidence="1 2">
    <name type="scientific">Persea americana</name>
    <name type="common">Avocado</name>
    <dbReference type="NCBI Taxonomy" id="3435"/>
    <lineage>
        <taxon>Eukaryota</taxon>
        <taxon>Viridiplantae</taxon>
        <taxon>Streptophyta</taxon>
        <taxon>Embryophyta</taxon>
        <taxon>Tracheophyta</taxon>
        <taxon>Spermatophyta</taxon>
        <taxon>Magnoliopsida</taxon>
        <taxon>Magnoliidae</taxon>
        <taxon>Laurales</taxon>
        <taxon>Lauraceae</taxon>
        <taxon>Persea</taxon>
    </lineage>
</organism>
<protein>
    <submittedName>
        <fullName evidence="1">Uncharacterized protein</fullName>
    </submittedName>
</protein>
<name>A0ACC2KAB0_PERAE</name>
<reference evidence="1 2" key="1">
    <citation type="journal article" date="2022" name="Hortic Res">
        <title>A haplotype resolved chromosomal level avocado genome allows analysis of novel avocado genes.</title>
        <authorList>
            <person name="Nath O."/>
            <person name="Fletcher S.J."/>
            <person name="Hayward A."/>
            <person name="Shaw L.M."/>
            <person name="Masouleh A.K."/>
            <person name="Furtado A."/>
            <person name="Henry R.J."/>
            <person name="Mitter N."/>
        </authorList>
    </citation>
    <scope>NUCLEOTIDE SEQUENCE [LARGE SCALE GENOMIC DNA]</scope>
    <source>
        <strain evidence="2">cv. Hass</strain>
    </source>
</reference>
<evidence type="ECO:0000313" key="1">
    <source>
        <dbReference type="EMBL" id="KAJ8618045.1"/>
    </source>
</evidence>
<evidence type="ECO:0000313" key="2">
    <source>
        <dbReference type="Proteomes" id="UP001234297"/>
    </source>
</evidence>
<comment type="caution">
    <text evidence="1">The sequence shown here is derived from an EMBL/GenBank/DDBJ whole genome shotgun (WGS) entry which is preliminary data.</text>
</comment>
<dbReference type="Proteomes" id="UP001234297">
    <property type="component" value="Chromosome 4"/>
</dbReference>
<proteinExistence type="predicted"/>
<sequence length="118" mass="13667">MLEWIPHNLTTSDTMVQPTSFVFHHLKTIKINRFFGTSKQILMVKFLLEKAVTLETMVLVIPVAKSKVAQLRLLHEQLLLLSKGSTDARFVLKNLTEDDDSVLLTHYRYRSSLLSWHC</sequence>
<gene>
    <name evidence="1" type="ORF">MRB53_014231</name>
</gene>